<keyword evidence="1" id="KW-0812">Transmembrane</keyword>
<comment type="caution">
    <text evidence="2">The sequence shown here is derived from an EMBL/GenBank/DDBJ whole genome shotgun (WGS) entry which is preliminary data.</text>
</comment>
<keyword evidence="1" id="KW-0472">Membrane</keyword>
<dbReference type="CDD" id="cd00064">
    <property type="entry name" value="FU"/>
    <property type="match status" value="1"/>
</dbReference>
<name>A0AAN8SBR2_POLSC</name>
<dbReference type="Proteomes" id="UP001372834">
    <property type="component" value="Unassembled WGS sequence"/>
</dbReference>
<gene>
    <name evidence="2" type="ORF">RUM43_000046</name>
</gene>
<evidence type="ECO:0000313" key="3">
    <source>
        <dbReference type="Proteomes" id="UP001372834"/>
    </source>
</evidence>
<dbReference type="Gene3D" id="2.10.220.10">
    <property type="entry name" value="Hormone Receptor, Insulin-like Growth Factor Receptor 1, Chain A, domain 2"/>
    <property type="match status" value="1"/>
</dbReference>
<dbReference type="InterPro" id="IPR006212">
    <property type="entry name" value="Furin_repeat"/>
</dbReference>
<reference evidence="2 3" key="1">
    <citation type="submission" date="2023-10" db="EMBL/GenBank/DDBJ databases">
        <title>Genomes of two closely related lineages of the louse Polyplax serrata with different host specificities.</title>
        <authorList>
            <person name="Martinu J."/>
            <person name="Tarabai H."/>
            <person name="Stefka J."/>
            <person name="Hypsa V."/>
        </authorList>
    </citation>
    <scope>NUCLEOTIDE SEQUENCE [LARGE SCALE GENOMIC DNA]</scope>
    <source>
        <strain evidence="2">HR10_N</strain>
    </source>
</reference>
<accession>A0AAN8SBR2</accession>
<keyword evidence="1" id="KW-1133">Transmembrane helix</keyword>
<evidence type="ECO:0000313" key="2">
    <source>
        <dbReference type="EMBL" id="KAK6643783.1"/>
    </source>
</evidence>
<proteinExistence type="predicted"/>
<organism evidence="2 3">
    <name type="scientific">Polyplax serrata</name>
    <name type="common">Common mouse louse</name>
    <dbReference type="NCBI Taxonomy" id="468196"/>
    <lineage>
        <taxon>Eukaryota</taxon>
        <taxon>Metazoa</taxon>
        <taxon>Ecdysozoa</taxon>
        <taxon>Arthropoda</taxon>
        <taxon>Hexapoda</taxon>
        <taxon>Insecta</taxon>
        <taxon>Pterygota</taxon>
        <taxon>Neoptera</taxon>
        <taxon>Paraneoptera</taxon>
        <taxon>Psocodea</taxon>
        <taxon>Troctomorpha</taxon>
        <taxon>Phthiraptera</taxon>
        <taxon>Anoplura</taxon>
        <taxon>Polyplacidae</taxon>
        <taxon>Polyplax</taxon>
    </lineage>
</organism>
<dbReference type="SUPFAM" id="SSF57184">
    <property type="entry name" value="Growth factor receptor domain"/>
    <property type="match status" value="1"/>
</dbReference>
<evidence type="ECO:0000256" key="1">
    <source>
        <dbReference type="SAM" id="Phobius"/>
    </source>
</evidence>
<dbReference type="EMBL" id="JAWJWE010000001">
    <property type="protein sequence ID" value="KAK6643783.1"/>
    <property type="molecule type" value="Genomic_DNA"/>
</dbReference>
<protein>
    <submittedName>
        <fullName evidence="2">Uncharacterized protein</fullName>
    </submittedName>
</protein>
<sequence>MTERKREGEGEISCFVSECIPQLYLYGGRCEAICPPKTYPGINAKKKAACLPCHYTCLTCVGESDGHCTSCHGESTPVPSGLTDTGSSNFDNSDVDSQDDVKMEDLSLVDPEVHLSWGKRSESSRKRQVHEEYGNKSMLTKKAVTKKILEPYNSPRPLFYCYPTRVFDQIKASDSWYRRMTVIFAVNLVFLIAILIFLLWRGYCSRRRGKYHGDAVIWRYLKNDKSAAHRPNDDNIIYLPSSSDEDDLGINK</sequence>
<feature type="transmembrane region" description="Helical" evidence="1">
    <location>
        <begin position="176"/>
        <end position="200"/>
    </location>
</feature>
<dbReference type="AlphaFoldDB" id="A0AAN8SBR2"/>
<dbReference type="InterPro" id="IPR009030">
    <property type="entry name" value="Growth_fac_rcpt_cys_sf"/>
</dbReference>